<dbReference type="EMBL" id="NZEX01000183">
    <property type="protein sequence ID" value="MAH64720.1"/>
    <property type="molecule type" value="Genomic_DNA"/>
</dbReference>
<evidence type="ECO:0000313" key="4">
    <source>
        <dbReference type="Proteomes" id="UP000226525"/>
    </source>
</evidence>
<dbReference type="Gene3D" id="2.40.128.110">
    <property type="entry name" value="Lipid/polyisoprenoid-binding, YceI-like"/>
    <property type="match status" value="1"/>
</dbReference>
<dbReference type="AlphaFoldDB" id="A0A2D6YNH9"/>
<dbReference type="InterPro" id="IPR027016">
    <property type="entry name" value="UCP029811"/>
</dbReference>
<gene>
    <name evidence="3" type="ORF">CMN54_15025</name>
</gene>
<keyword evidence="1" id="KW-0732">Signal</keyword>
<proteinExistence type="predicted"/>
<reference evidence="4" key="1">
    <citation type="submission" date="2017-09" db="EMBL/GenBank/DDBJ databases">
        <title>The Reconstruction of 2,631 Draft Metagenome-Assembled Genomes from the Global Oceans.</title>
        <authorList>
            <person name="Tully B.J."/>
            <person name="Graham E.D."/>
            <person name="Heidelberg J.F."/>
        </authorList>
    </citation>
    <scope>NUCLEOTIDE SEQUENCE [LARGE SCALE GENOMIC DNA]</scope>
</reference>
<sequence>MKYFVFLALTCFSLFAHSEWVVDTKNSHVGFASVKNKTIAENHRLSGLTGSVGSDGKALVIIDLATVETLVPIRNERIREILFDVANFPSATIQTKLDMDQINSISSGETEGLRIPLSIGLKSIKISKSVMVNVVRSGENIYDVASADPIMIRASDFSLLNGIKTLKEMAGLQSIEPVVPVTFNLRFVGKTL</sequence>
<dbReference type="InterPro" id="IPR036761">
    <property type="entry name" value="TTHA0802/YceI-like_sf"/>
</dbReference>
<dbReference type="Proteomes" id="UP000226525">
    <property type="component" value="Unassembled WGS sequence"/>
</dbReference>
<dbReference type="SUPFAM" id="SSF101874">
    <property type="entry name" value="YceI-like"/>
    <property type="match status" value="1"/>
</dbReference>
<protein>
    <submittedName>
        <fullName evidence="3">Polyisoprenoid-binding protein</fullName>
    </submittedName>
</protein>
<name>A0A2D6YNH9_9DELT</name>
<feature type="domain" description="Lipid/polyisoprenoid-binding YceI-like" evidence="2">
    <location>
        <begin position="19"/>
        <end position="188"/>
    </location>
</feature>
<dbReference type="InterPro" id="IPR007372">
    <property type="entry name" value="Lipid/polyisoprenoid-bd_YceI"/>
</dbReference>
<dbReference type="Pfam" id="PF04264">
    <property type="entry name" value="YceI"/>
    <property type="match status" value="1"/>
</dbReference>
<evidence type="ECO:0000313" key="3">
    <source>
        <dbReference type="EMBL" id="MAH64720.1"/>
    </source>
</evidence>
<dbReference type="SMART" id="SM00867">
    <property type="entry name" value="YceI"/>
    <property type="match status" value="1"/>
</dbReference>
<accession>A0A2D6YNH9</accession>
<organism evidence="3 4">
    <name type="scientific">SAR324 cluster bacterium</name>
    <dbReference type="NCBI Taxonomy" id="2024889"/>
    <lineage>
        <taxon>Bacteria</taxon>
        <taxon>Deltaproteobacteria</taxon>
        <taxon>SAR324 cluster</taxon>
    </lineage>
</organism>
<dbReference type="PIRSF" id="PIRSF029811">
    <property type="entry name" value="UCP029811"/>
    <property type="match status" value="1"/>
</dbReference>
<feature type="chain" id="PRO_5014699728" evidence="1">
    <location>
        <begin position="19"/>
        <end position="192"/>
    </location>
</feature>
<evidence type="ECO:0000256" key="1">
    <source>
        <dbReference type="SAM" id="SignalP"/>
    </source>
</evidence>
<comment type="caution">
    <text evidence="3">The sequence shown here is derived from an EMBL/GenBank/DDBJ whole genome shotgun (WGS) entry which is preliminary data.</text>
</comment>
<feature type="signal peptide" evidence="1">
    <location>
        <begin position="1"/>
        <end position="18"/>
    </location>
</feature>
<evidence type="ECO:0000259" key="2">
    <source>
        <dbReference type="SMART" id="SM00867"/>
    </source>
</evidence>